<evidence type="ECO:0000313" key="3">
    <source>
        <dbReference type="Proteomes" id="UP000516422"/>
    </source>
</evidence>
<organism evidence="2 3">
    <name type="scientific">Streptomyces griseofuscus</name>
    <dbReference type="NCBI Taxonomy" id="146922"/>
    <lineage>
        <taxon>Bacteria</taxon>
        <taxon>Bacillati</taxon>
        <taxon>Actinomycetota</taxon>
        <taxon>Actinomycetes</taxon>
        <taxon>Kitasatosporales</taxon>
        <taxon>Streptomycetaceae</taxon>
        <taxon>Streptomyces</taxon>
    </lineage>
</organism>
<evidence type="ECO:0000313" key="2">
    <source>
        <dbReference type="EMBL" id="QNT95524.1"/>
    </source>
</evidence>
<feature type="region of interest" description="Disordered" evidence="1">
    <location>
        <begin position="13"/>
        <end position="58"/>
    </location>
</feature>
<dbReference type="GeneID" id="91464812"/>
<dbReference type="AlphaFoldDB" id="A0A7H1Q5E4"/>
<reference evidence="2 3" key="1">
    <citation type="submission" date="2020-04" db="EMBL/GenBank/DDBJ databases">
        <title>Characterization and engineering of Streptomyces griseofuscus DSM40191 as a potential heterologous host for expression of BGCs.</title>
        <authorList>
            <person name="Gren T."/>
            <person name="Whitford C.M."/>
            <person name="Mohite O.S."/>
            <person name="Joergensen T.S."/>
            <person name="Nielsen J.B."/>
            <person name="Lee S.Y."/>
            <person name="Weber T."/>
        </authorList>
    </citation>
    <scope>NUCLEOTIDE SEQUENCE [LARGE SCALE GENOMIC DNA]</scope>
    <source>
        <strain evidence="2 3">DSM 40191</strain>
    </source>
</reference>
<dbReference type="RefSeq" id="WP_037655134.1">
    <property type="nucleotide sequence ID" value="NZ_CP051006.1"/>
</dbReference>
<protein>
    <recommendedName>
        <fullName evidence="4">Amino acid ABC transporter permease</fullName>
    </recommendedName>
</protein>
<gene>
    <name evidence="2" type="ORF">HEP81_05268</name>
</gene>
<evidence type="ECO:0008006" key="4">
    <source>
        <dbReference type="Google" id="ProtNLM"/>
    </source>
</evidence>
<evidence type="ECO:0000256" key="1">
    <source>
        <dbReference type="SAM" id="MobiDB-lite"/>
    </source>
</evidence>
<name>A0A7H1Q5E4_9ACTN</name>
<sequence length="145" mass="15269">MAWDEWEEIKAASAERHSTPMRLNHLPGDFTGSPSKGVSGTLRHTNGPWGTAANTADDLKTSTESVKKGLRSSHTGVSTGAAGLASLGALKTVLSSWEKRLEAVRDECTSLEPKMRAVARDMGETDVAVADKARAVHVAGGGNSR</sequence>
<accession>A0A7H1Q5E4</accession>
<feature type="compositionally biased region" description="Polar residues" evidence="1">
    <location>
        <begin position="32"/>
        <end position="44"/>
    </location>
</feature>
<proteinExistence type="predicted"/>
<dbReference type="Proteomes" id="UP000516422">
    <property type="component" value="Chromosome"/>
</dbReference>
<dbReference type="KEGG" id="sgf:HEP81_05268"/>
<dbReference type="EMBL" id="CP051006">
    <property type="protein sequence ID" value="QNT95524.1"/>
    <property type="molecule type" value="Genomic_DNA"/>
</dbReference>